<dbReference type="GO" id="GO:0003676">
    <property type="term" value="F:nucleic acid binding"/>
    <property type="evidence" value="ECO:0007669"/>
    <property type="project" value="InterPro"/>
</dbReference>
<reference evidence="3 4" key="2">
    <citation type="submission" date="2019-01" db="EMBL/GenBank/DDBJ databases">
        <authorList>
            <person name="Li Y."/>
        </authorList>
    </citation>
    <scope>NUCLEOTIDE SEQUENCE [LARGE SCALE GENOMIC DNA]</scope>
    <source>
        <strain evidence="3 4">2D-5</strain>
    </source>
</reference>
<keyword evidence="4" id="KW-1185">Reference proteome</keyword>
<feature type="domain" description="Integrase catalytic" evidence="2">
    <location>
        <begin position="274"/>
        <end position="492"/>
    </location>
</feature>
<accession>A0A443IXH5</accession>
<evidence type="ECO:0000256" key="1">
    <source>
        <dbReference type="SAM" id="MobiDB-lite"/>
    </source>
</evidence>
<protein>
    <submittedName>
        <fullName evidence="3">Transposase</fullName>
    </submittedName>
</protein>
<dbReference type="AlphaFoldDB" id="A0A443IXH5"/>
<dbReference type="InterPro" id="IPR001584">
    <property type="entry name" value="Integrase_cat-core"/>
</dbReference>
<dbReference type="Gene3D" id="3.30.420.10">
    <property type="entry name" value="Ribonuclease H-like superfamily/Ribonuclease H"/>
    <property type="match status" value="1"/>
</dbReference>
<dbReference type="EMBL" id="SAUW01000007">
    <property type="protein sequence ID" value="RWR12728.1"/>
    <property type="molecule type" value="Genomic_DNA"/>
</dbReference>
<comment type="caution">
    <text evidence="3">The sequence shown here is derived from an EMBL/GenBank/DDBJ whole genome shotgun (WGS) entry which is preliminary data.</text>
</comment>
<dbReference type="Proteomes" id="UP000285710">
    <property type="component" value="Unassembled WGS sequence"/>
</dbReference>
<dbReference type="SUPFAM" id="SSF53098">
    <property type="entry name" value="Ribonuclease H-like"/>
    <property type="match status" value="1"/>
</dbReference>
<dbReference type="InterPro" id="IPR036397">
    <property type="entry name" value="RNaseH_sf"/>
</dbReference>
<dbReference type="InterPro" id="IPR012337">
    <property type="entry name" value="RNaseH-like_sf"/>
</dbReference>
<evidence type="ECO:0000313" key="4">
    <source>
        <dbReference type="Proteomes" id="UP000285710"/>
    </source>
</evidence>
<feature type="compositionally biased region" description="Basic and acidic residues" evidence="1">
    <location>
        <begin position="650"/>
        <end position="678"/>
    </location>
</feature>
<gene>
    <name evidence="3" type="ORF">D2T33_08435</name>
</gene>
<name>A0A443IXH5_9RHOB</name>
<feature type="region of interest" description="Disordered" evidence="1">
    <location>
        <begin position="650"/>
        <end position="688"/>
    </location>
</feature>
<organism evidence="3 4">
    <name type="scientific">Paenirhodobacter populi</name>
    <dbReference type="NCBI Taxonomy" id="2306993"/>
    <lineage>
        <taxon>Bacteria</taxon>
        <taxon>Pseudomonadati</taxon>
        <taxon>Pseudomonadota</taxon>
        <taxon>Alphaproteobacteria</taxon>
        <taxon>Rhodobacterales</taxon>
        <taxon>Rhodobacter group</taxon>
        <taxon>Paenirhodobacter</taxon>
    </lineage>
</organism>
<reference evidence="3 4" key="1">
    <citation type="submission" date="2019-01" db="EMBL/GenBank/DDBJ databases">
        <title>Sinorhodobacter populi sp. nov. isolated from the symptomatic bark tissue of Populus euramericana canker.</title>
        <authorList>
            <person name="Xu G."/>
        </authorList>
    </citation>
    <scope>NUCLEOTIDE SEQUENCE [LARGE SCALE GENOMIC DNA]</scope>
    <source>
        <strain evidence="3 4">2D-5</strain>
    </source>
</reference>
<dbReference type="GO" id="GO:0015074">
    <property type="term" value="P:DNA integration"/>
    <property type="evidence" value="ECO:0007669"/>
    <property type="project" value="InterPro"/>
</dbReference>
<proteinExistence type="predicted"/>
<evidence type="ECO:0000259" key="2">
    <source>
        <dbReference type="PROSITE" id="PS50994"/>
    </source>
</evidence>
<dbReference type="RefSeq" id="WP_128269486.1">
    <property type="nucleotide sequence ID" value="NZ_SAUW01000007.1"/>
</dbReference>
<sequence>MKVWSTAEFADAKGISARAARMIFARGRYRGHIFPITEEVSAQGGHSGRVYKLCVDLCSQELRDLLGLPEALPSTTIEDRLQGRAEDWQIAVAADKYRILTPVLLTRPGSPERTRAIRDLAAQPAHKVGGTWMQIKERTLYDWLKAAEGDVSGLLPAPRRDRGQRRVQISRAWDAGCGLPDEAQKQIAGKLAGVARGLLANGRSERNVRTLCAVELQKLTAEAGADMPKAQLAQLCKLNAKWSAQFSEMRAVHAFAADNKTYTDRHEFHVRRGLTARPMEVLMGDVHTVDLTISAALSSRFKQVRDIAFDTAIAGEVSVKAWLIAWMDGSSGYMLATPVITGPGQGITQQDVALSLYEVLTCPWGGMPDEFMIDNGGEFGFLAESVIRFAAMAEISGLGVVKCRPYHPEGKARIEGAFGVITRGFISALPGYNGGNILKPRLKSRGKAVASYNLGPDRLIEDIHLAIAQYNGTVQQGDLAGLSPKAMLSAKAEATGWQAQRIDDPDMFDLVFSRQERRDVRQGTIAVGKRRYSGPVLTELIGEKQVPVLVPWRAPNGSIILFRDGIIHHLTEETFALNDREGAVRKSGMVALQKAEIARRKAKAAEVDVQQMLSDAADLGPVQHNDPANWSFSAIDKGGFIGAPIREAEARARQEEEDHADIREYLSMKRAGRREAGDGNHQASLNAT</sequence>
<evidence type="ECO:0000313" key="3">
    <source>
        <dbReference type="EMBL" id="RWR12728.1"/>
    </source>
</evidence>
<dbReference type="PROSITE" id="PS50994">
    <property type="entry name" value="INTEGRASE"/>
    <property type="match status" value="1"/>
</dbReference>